<dbReference type="EMBL" id="JXCQ01000007">
    <property type="protein sequence ID" value="KIR23444.1"/>
    <property type="molecule type" value="Genomic_DNA"/>
</dbReference>
<name>A0A0D0TNG8_PSEFL</name>
<sequence>MVVSHRRWAQSYAGIELSVNFVNRLYLGDIRLSSELKRCNESHQMWLHTDKNTLSNKSNRQHHRE</sequence>
<proteinExistence type="predicted"/>
<evidence type="ECO:0000313" key="2">
    <source>
        <dbReference type="Proteomes" id="UP000032210"/>
    </source>
</evidence>
<dbReference type="AlphaFoldDB" id="A0A0D0TNG8"/>
<organism evidence="1 2">
    <name type="scientific">Pseudomonas fluorescens</name>
    <dbReference type="NCBI Taxonomy" id="294"/>
    <lineage>
        <taxon>Bacteria</taxon>
        <taxon>Pseudomonadati</taxon>
        <taxon>Pseudomonadota</taxon>
        <taxon>Gammaproteobacteria</taxon>
        <taxon>Pseudomonadales</taxon>
        <taxon>Pseudomonadaceae</taxon>
        <taxon>Pseudomonas</taxon>
    </lineage>
</organism>
<dbReference type="Proteomes" id="UP000032210">
    <property type="component" value="Unassembled WGS sequence"/>
</dbReference>
<dbReference type="PATRIC" id="fig|294.125.peg.1261"/>
<comment type="caution">
    <text evidence="1">The sequence shown here is derived from an EMBL/GenBank/DDBJ whole genome shotgun (WGS) entry which is preliminary data.</text>
</comment>
<accession>A0A0D0TNG8</accession>
<evidence type="ECO:0000313" key="1">
    <source>
        <dbReference type="EMBL" id="KIR23444.1"/>
    </source>
</evidence>
<protein>
    <submittedName>
        <fullName evidence="1">Uncharacterized protein</fullName>
    </submittedName>
</protein>
<gene>
    <name evidence="1" type="ORF">PFLU3_12280</name>
</gene>
<reference evidence="1 2" key="1">
    <citation type="submission" date="2015-01" db="EMBL/GenBank/DDBJ databases">
        <title>Genome sequence of the beneficial rhizobacterium Pseudomonas fluorescens 2-79.</title>
        <authorList>
            <person name="Thuermer A."/>
            <person name="Daniel R."/>
        </authorList>
    </citation>
    <scope>NUCLEOTIDE SEQUENCE [LARGE SCALE GENOMIC DNA]</scope>
    <source>
        <strain evidence="1 2">2-79</strain>
    </source>
</reference>